<organism evidence="2 3">
    <name type="scientific">Ophiocordyceps australis</name>
    <dbReference type="NCBI Taxonomy" id="1399860"/>
    <lineage>
        <taxon>Eukaryota</taxon>
        <taxon>Fungi</taxon>
        <taxon>Dikarya</taxon>
        <taxon>Ascomycota</taxon>
        <taxon>Pezizomycotina</taxon>
        <taxon>Sordariomycetes</taxon>
        <taxon>Hypocreomycetidae</taxon>
        <taxon>Hypocreales</taxon>
        <taxon>Ophiocordycipitaceae</taxon>
        <taxon>Ophiocordyceps</taxon>
    </lineage>
</organism>
<feature type="region of interest" description="Disordered" evidence="1">
    <location>
        <begin position="1"/>
        <end position="21"/>
    </location>
</feature>
<dbReference type="Proteomes" id="UP000224854">
    <property type="component" value="Unassembled WGS sequence"/>
</dbReference>
<comment type="caution">
    <text evidence="2">The sequence shown here is derived from an EMBL/GenBank/DDBJ whole genome shotgun (WGS) entry which is preliminary data.</text>
</comment>
<name>A0A2C5YDJ9_9HYPO</name>
<feature type="compositionally biased region" description="Basic and acidic residues" evidence="1">
    <location>
        <begin position="203"/>
        <end position="216"/>
    </location>
</feature>
<evidence type="ECO:0000313" key="2">
    <source>
        <dbReference type="EMBL" id="PHH67585.1"/>
    </source>
</evidence>
<gene>
    <name evidence="2" type="ORF">CDD82_1304</name>
</gene>
<reference evidence="2 3" key="1">
    <citation type="submission" date="2017-06" db="EMBL/GenBank/DDBJ databases">
        <title>Ant-infecting Ophiocordyceps genomes reveal a high diversity of potential behavioral manipulation genes and a possible major role for enterotoxins.</title>
        <authorList>
            <person name="De Bekker C."/>
            <person name="Evans H.C."/>
            <person name="Brachmann A."/>
            <person name="Hughes D.P."/>
        </authorList>
    </citation>
    <scope>NUCLEOTIDE SEQUENCE [LARGE SCALE GENOMIC DNA]</scope>
    <source>
        <strain evidence="2 3">1348a</strain>
    </source>
</reference>
<dbReference type="OrthoDB" id="4842213at2759"/>
<feature type="region of interest" description="Disordered" evidence="1">
    <location>
        <begin position="191"/>
        <end position="251"/>
    </location>
</feature>
<feature type="compositionally biased region" description="Polar residues" evidence="1">
    <location>
        <begin position="1"/>
        <end position="13"/>
    </location>
</feature>
<evidence type="ECO:0000313" key="3">
    <source>
        <dbReference type="Proteomes" id="UP000224854"/>
    </source>
</evidence>
<protein>
    <submittedName>
        <fullName evidence="2">Uncharacterized protein</fullName>
    </submittedName>
</protein>
<dbReference type="EMBL" id="NJEU01001385">
    <property type="protein sequence ID" value="PHH67585.1"/>
    <property type="molecule type" value="Genomic_DNA"/>
</dbReference>
<evidence type="ECO:0000256" key="1">
    <source>
        <dbReference type="SAM" id="MobiDB-lite"/>
    </source>
</evidence>
<proteinExistence type="predicted"/>
<keyword evidence="3" id="KW-1185">Reference proteome</keyword>
<sequence>MPWKHQWSSSGQHGCQEKTPRNFSYPTFVVKSQLTIDPTCGVGHVGKDKSLDSGVHRTTAAKERHLPGRQRKQAALERDKERCLHGRAYQPRGNLDSTTKKDCPAAKETRIKPNALHHDRPWTTDKANQPYRDIKSRIHMTQETTSAPIVTTRTINGCSEGHNDDHDDKTPPQWASKMKKWLQVNEASAEALGQQKPHTLRKHGIEPKDAGGEVKMHLPTGKTLAGVTTSTLEPSPETAMRQGARDTTGKS</sequence>
<accession>A0A2C5YDJ9</accession>
<dbReference type="AlphaFoldDB" id="A0A2C5YDJ9"/>